<keyword evidence="4" id="KW-1185">Reference proteome</keyword>
<protein>
    <submittedName>
        <fullName evidence="3">Family 20 transposase</fullName>
    </submittedName>
</protein>
<evidence type="ECO:0000259" key="2">
    <source>
        <dbReference type="Pfam" id="PF02371"/>
    </source>
</evidence>
<accession>A0A916XJF2</accession>
<comment type="caution">
    <text evidence="3">The sequence shown here is derived from an EMBL/GenBank/DDBJ whole genome shotgun (WGS) entry which is preliminary data.</text>
</comment>
<reference evidence="3" key="2">
    <citation type="submission" date="2020-09" db="EMBL/GenBank/DDBJ databases">
        <authorList>
            <person name="Sun Q."/>
            <person name="Zhou Y."/>
        </authorList>
    </citation>
    <scope>NUCLEOTIDE SEQUENCE</scope>
    <source>
        <strain evidence="3">CGMCC 1.10998</strain>
    </source>
</reference>
<dbReference type="InterPro" id="IPR047650">
    <property type="entry name" value="Transpos_IS110"/>
</dbReference>
<evidence type="ECO:0000313" key="4">
    <source>
        <dbReference type="Proteomes" id="UP000637423"/>
    </source>
</evidence>
<feature type="domain" description="Transposase IS110-like N-terminal" evidence="1">
    <location>
        <begin position="6"/>
        <end position="143"/>
    </location>
</feature>
<dbReference type="InterPro" id="IPR003346">
    <property type="entry name" value="Transposase_20"/>
</dbReference>
<reference evidence="3" key="1">
    <citation type="journal article" date="2014" name="Int. J. Syst. Evol. Microbiol.">
        <title>Complete genome sequence of Corynebacterium casei LMG S-19264T (=DSM 44701T), isolated from a smear-ripened cheese.</title>
        <authorList>
            <consortium name="US DOE Joint Genome Institute (JGI-PGF)"/>
            <person name="Walter F."/>
            <person name="Albersmeier A."/>
            <person name="Kalinowski J."/>
            <person name="Ruckert C."/>
        </authorList>
    </citation>
    <scope>NUCLEOTIDE SEQUENCE</scope>
    <source>
        <strain evidence="3">CGMCC 1.10998</strain>
    </source>
</reference>
<dbReference type="AlphaFoldDB" id="A0A916XJF2"/>
<dbReference type="PANTHER" id="PTHR33055:SF3">
    <property type="entry name" value="PUTATIVE TRANSPOSASE FOR IS117-RELATED"/>
    <property type="match status" value="1"/>
</dbReference>
<dbReference type="Proteomes" id="UP000637423">
    <property type="component" value="Unassembled WGS sequence"/>
</dbReference>
<dbReference type="EMBL" id="BMED01000002">
    <property type="protein sequence ID" value="GGC75751.1"/>
    <property type="molecule type" value="Genomic_DNA"/>
</dbReference>
<gene>
    <name evidence="3" type="ORF">GCM10011396_23730</name>
</gene>
<organism evidence="3 4">
    <name type="scientific">Undibacterium terreum</name>
    <dbReference type="NCBI Taxonomy" id="1224302"/>
    <lineage>
        <taxon>Bacteria</taxon>
        <taxon>Pseudomonadati</taxon>
        <taxon>Pseudomonadota</taxon>
        <taxon>Betaproteobacteria</taxon>
        <taxon>Burkholderiales</taxon>
        <taxon>Oxalobacteraceae</taxon>
        <taxon>Undibacterium</taxon>
    </lineage>
</organism>
<dbReference type="GO" id="GO:0004803">
    <property type="term" value="F:transposase activity"/>
    <property type="evidence" value="ECO:0007669"/>
    <property type="project" value="InterPro"/>
</dbReference>
<dbReference type="GO" id="GO:0003677">
    <property type="term" value="F:DNA binding"/>
    <property type="evidence" value="ECO:0007669"/>
    <property type="project" value="InterPro"/>
</dbReference>
<evidence type="ECO:0000313" key="3">
    <source>
        <dbReference type="EMBL" id="GGC75751.1"/>
    </source>
</evidence>
<sequence>MDIDILGIDLAKRVFQLHGADRRGHLLYSSKVMRTELLSVVRKLSPHIIAMEACSSAHHWGRCFQEMGIEVRLISPQYVSPFVKTNKNDANDAAAIVEAASRPTMRFVPVKSVEQQDMRAVHRVRELLLHQRTALINQVRGLLGERGVIIAQTPAAFKRALPEILAKCEGEMTRTCQAILTELLEQMRVLEERIARTNKWISAFMKSSALCQKIAAIDGVGPITATAMVAAVGEAKEFKNGRHLSAWLGLVPRQYSSGGKSRLQGISKRGDTYLRTLLIHGARTVLRYAIGKADSRSRWLQELIARRGHNRAAVALANKNARVIQALLSNSDSYRPPIVAC</sequence>
<evidence type="ECO:0000259" key="1">
    <source>
        <dbReference type="Pfam" id="PF01548"/>
    </source>
</evidence>
<proteinExistence type="predicted"/>
<dbReference type="GO" id="GO:0006313">
    <property type="term" value="P:DNA transposition"/>
    <property type="evidence" value="ECO:0007669"/>
    <property type="project" value="InterPro"/>
</dbReference>
<dbReference type="NCBIfam" id="NF033542">
    <property type="entry name" value="transpos_IS110"/>
    <property type="match status" value="1"/>
</dbReference>
<dbReference type="PANTHER" id="PTHR33055">
    <property type="entry name" value="TRANSPOSASE FOR INSERTION SEQUENCE ELEMENT IS1111A"/>
    <property type="match status" value="1"/>
</dbReference>
<dbReference type="RefSeq" id="WP_188566258.1">
    <property type="nucleotide sequence ID" value="NZ_BMED01000002.1"/>
</dbReference>
<name>A0A916XJF2_9BURK</name>
<feature type="domain" description="Transposase IS116/IS110/IS902 C-terminal" evidence="2">
    <location>
        <begin position="211"/>
        <end position="288"/>
    </location>
</feature>
<dbReference type="Pfam" id="PF02371">
    <property type="entry name" value="Transposase_20"/>
    <property type="match status" value="1"/>
</dbReference>
<dbReference type="InterPro" id="IPR002525">
    <property type="entry name" value="Transp_IS110-like_N"/>
</dbReference>
<dbReference type="Pfam" id="PF01548">
    <property type="entry name" value="DEDD_Tnp_IS110"/>
    <property type="match status" value="1"/>
</dbReference>